<accession>A0A397Q1P7</accession>
<keyword evidence="5" id="KW-0862">Zinc</keyword>
<dbReference type="PANTHER" id="PTHR11040">
    <property type="entry name" value="ZINC/IRON TRANSPORTER"/>
    <property type="match status" value="1"/>
</dbReference>
<dbReference type="RefSeq" id="WP_119060045.1">
    <property type="nucleotide sequence ID" value="NZ_QXDF01000001.1"/>
</dbReference>
<feature type="transmembrane region" description="Helical" evidence="8">
    <location>
        <begin position="38"/>
        <end position="57"/>
    </location>
</feature>
<name>A0A397Q1P7_9HYPH</name>
<feature type="transmembrane region" description="Helical" evidence="8">
    <location>
        <begin position="205"/>
        <end position="226"/>
    </location>
</feature>
<comment type="subcellular location">
    <subcellularLocation>
        <location evidence="1">Cell membrane</location>
        <topology evidence="1">Multi-pass membrane protein</topology>
    </subcellularLocation>
</comment>
<feature type="transmembrane region" description="Helical" evidence="8">
    <location>
        <begin position="238"/>
        <end position="256"/>
    </location>
</feature>
<dbReference type="EMBL" id="QXDF01000001">
    <property type="protein sequence ID" value="RIA55092.1"/>
    <property type="molecule type" value="Genomic_DNA"/>
</dbReference>
<comment type="similarity">
    <text evidence="2">Belongs to the ZIP transporter (TC 2.A.5) family.</text>
</comment>
<dbReference type="PANTHER" id="PTHR11040:SF211">
    <property type="entry name" value="ZINC TRANSPORTER ZIP11"/>
    <property type="match status" value="1"/>
</dbReference>
<proteinExistence type="inferred from homology"/>
<dbReference type="Proteomes" id="UP000266273">
    <property type="component" value="Unassembled WGS sequence"/>
</dbReference>
<dbReference type="GO" id="GO:0005886">
    <property type="term" value="C:plasma membrane"/>
    <property type="evidence" value="ECO:0007669"/>
    <property type="project" value="UniProtKB-SubCell"/>
</dbReference>
<dbReference type="Pfam" id="PF02535">
    <property type="entry name" value="Zip"/>
    <property type="match status" value="1"/>
</dbReference>
<dbReference type="AlphaFoldDB" id="A0A397Q1P7"/>
<evidence type="ECO:0000256" key="1">
    <source>
        <dbReference type="ARBA" id="ARBA00004651"/>
    </source>
</evidence>
<keyword evidence="7 8" id="KW-0472">Membrane</keyword>
<evidence type="ECO:0000256" key="5">
    <source>
        <dbReference type="ARBA" id="ARBA00022833"/>
    </source>
</evidence>
<dbReference type="InterPro" id="IPR003689">
    <property type="entry name" value="ZIP"/>
</dbReference>
<reference evidence="9 10" key="1">
    <citation type="submission" date="2018-08" db="EMBL/GenBank/DDBJ databases">
        <title>Genomic Encyclopedia of Archaeal and Bacterial Type Strains, Phase II (KMG-II): from individual species to whole genera.</title>
        <authorList>
            <person name="Goeker M."/>
        </authorList>
    </citation>
    <scope>NUCLEOTIDE SEQUENCE [LARGE SCALE GENOMIC DNA]</scope>
    <source>
        <strain evidence="9 10">DSM 5002</strain>
    </source>
</reference>
<feature type="transmembrane region" description="Helical" evidence="8">
    <location>
        <begin position="115"/>
        <end position="137"/>
    </location>
</feature>
<dbReference type="OrthoDB" id="9787346at2"/>
<comment type="caution">
    <text evidence="9">The sequence shown here is derived from an EMBL/GenBank/DDBJ whole genome shotgun (WGS) entry which is preliminary data.</text>
</comment>
<organism evidence="9 10">
    <name type="scientific">Dichotomicrobium thermohalophilum</name>
    <dbReference type="NCBI Taxonomy" id="933063"/>
    <lineage>
        <taxon>Bacteria</taxon>
        <taxon>Pseudomonadati</taxon>
        <taxon>Pseudomonadota</taxon>
        <taxon>Alphaproteobacteria</taxon>
        <taxon>Hyphomicrobiales</taxon>
        <taxon>Hyphomicrobiaceae</taxon>
        <taxon>Dichotomicrobium</taxon>
    </lineage>
</organism>
<keyword evidence="3" id="KW-1003">Cell membrane</keyword>
<evidence type="ECO:0000313" key="10">
    <source>
        <dbReference type="Proteomes" id="UP000266273"/>
    </source>
</evidence>
<evidence type="ECO:0000313" key="9">
    <source>
        <dbReference type="EMBL" id="RIA55092.1"/>
    </source>
</evidence>
<keyword evidence="10" id="KW-1185">Reference proteome</keyword>
<evidence type="ECO:0000256" key="6">
    <source>
        <dbReference type="ARBA" id="ARBA00022989"/>
    </source>
</evidence>
<evidence type="ECO:0000256" key="4">
    <source>
        <dbReference type="ARBA" id="ARBA00022692"/>
    </source>
</evidence>
<gene>
    <name evidence="9" type="ORF">BXY53_0145</name>
</gene>
<dbReference type="GO" id="GO:0005385">
    <property type="term" value="F:zinc ion transmembrane transporter activity"/>
    <property type="evidence" value="ECO:0007669"/>
    <property type="project" value="TreeGrafter"/>
</dbReference>
<evidence type="ECO:0000256" key="3">
    <source>
        <dbReference type="ARBA" id="ARBA00022475"/>
    </source>
</evidence>
<keyword evidence="6 8" id="KW-1133">Transmembrane helix</keyword>
<feature type="transmembrane region" description="Helical" evidence="8">
    <location>
        <begin position="69"/>
        <end position="95"/>
    </location>
</feature>
<sequence>MDIVTMGFLASLAAGLFTGVGALPVLFGKTVPRWLNDTLLGFAAGVMLAASFFSLIIPGVDIAKEQYGYAAVAAGIAVVGVVLGVAFVAGLNRWIPHEHFQLGHQGPEAKGLGKIWLFIFAITIHNLPEGLAVGVGFGSGDIAKGVTLATGIGLQNAPEGLAVAVALLSYNYSRLYAVTVAALTGLVEPVAGLAGAYAVTVSQLLLPWALTFAAGAMLYVISHEIIPETHSHGFENEATLGLTIGLVMMMFLDVAFA</sequence>
<evidence type="ECO:0000256" key="7">
    <source>
        <dbReference type="ARBA" id="ARBA00023136"/>
    </source>
</evidence>
<protein>
    <submittedName>
        <fullName evidence="9">ZIP family zinc transporter</fullName>
    </submittedName>
</protein>
<keyword evidence="4 8" id="KW-0812">Transmembrane</keyword>
<feature type="transmembrane region" description="Helical" evidence="8">
    <location>
        <begin position="175"/>
        <end position="199"/>
    </location>
</feature>
<evidence type="ECO:0000256" key="8">
    <source>
        <dbReference type="SAM" id="Phobius"/>
    </source>
</evidence>
<evidence type="ECO:0000256" key="2">
    <source>
        <dbReference type="ARBA" id="ARBA00006939"/>
    </source>
</evidence>